<comment type="similarity">
    <text evidence="3">Belongs to the Nudix hydrolase family.</text>
</comment>
<dbReference type="STRING" id="1045775.SAMN05216378_4085"/>
<evidence type="ECO:0000313" key="5">
    <source>
        <dbReference type="EMBL" id="SFE79126.1"/>
    </source>
</evidence>
<dbReference type="Pfam" id="PF00293">
    <property type="entry name" value="NUDIX"/>
    <property type="match status" value="1"/>
</dbReference>
<evidence type="ECO:0000313" key="6">
    <source>
        <dbReference type="Proteomes" id="UP000198855"/>
    </source>
</evidence>
<accession>A0A1I2DF00</accession>
<dbReference type="PANTHER" id="PTHR43046:SF15">
    <property type="entry name" value="MUTT_NUDIX FAMILY PROTEIN"/>
    <property type="match status" value="1"/>
</dbReference>
<evidence type="ECO:0000256" key="1">
    <source>
        <dbReference type="ARBA" id="ARBA00001946"/>
    </source>
</evidence>
<dbReference type="CDD" id="cd02883">
    <property type="entry name" value="NUDIX_Hydrolase"/>
    <property type="match status" value="1"/>
</dbReference>
<dbReference type="InterPro" id="IPR020084">
    <property type="entry name" value="NUDIX_hydrolase_CS"/>
</dbReference>
<dbReference type="PANTHER" id="PTHR43046">
    <property type="entry name" value="GDP-MANNOSE MANNOSYL HYDROLASE"/>
    <property type="match status" value="1"/>
</dbReference>
<comment type="cofactor">
    <cofactor evidence="1">
        <name>Mg(2+)</name>
        <dbReference type="ChEBI" id="CHEBI:18420"/>
    </cofactor>
</comment>
<dbReference type="GO" id="GO:0016787">
    <property type="term" value="F:hydrolase activity"/>
    <property type="evidence" value="ECO:0007669"/>
    <property type="project" value="UniProtKB-KW"/>
</dbReference>
<feature type="domain" description="Nudix hydrolase" evidence="4">
    <location>
        <begin position="24"/>
        <end position="157"/>
    </location>
</feature>
<dbReference type="Proteomes" id="UP000198855">
    <property type="component" value="Unassembled WGS sequence"/>
</dbReference>
<dbReference type="RefSeq" id="WP_091188269.1">
    <property type="nucleotide sequence ID" value="NZ_FOMT01000004.1"/>
</dbReference>
<dbReference type="InterPro" id="IPR015797">
    <property type="entry name" value="NUDIX_hydrolase-like_dom_sf"/>
</dbReference>
<keyword evidence="6" id="KW-1185">Reference proteome</keyword>
<dbReference type="InterPro" id="IPR000086">
    <property type="entry name" value="NUDIX_hydrolase_dom"/>
</dbReference>
<reference evidence="6" key="1">
    <citation type="submission" date="2016-10" db="EMBL/GenBank/DDBJ databases">
        <authorList>
            <person name="Varghese N."/>
            <person name="Submissions S."/>
        </authorList>
    </citation>
    <scope>NUCLEOTIDE SEQUENCE [LARGE SCALE GENOMIC DNA]</scope>
    <source>
        <strain evidence="6">CGMCC 1.10784</strain>
    </source>
</reference>
<gene>
    <name evidence="5" type="ORF">SAMN05216378_4085</name>
</gene>
<dbReference type="AlphaFoldDB" id="A0A1I2DF00"/>
<dbReference type="OrthoDB" id="511483at2"/>
<sequence>MTLNRRLTDSEFIGGSPEYLDTVSRYAARGVLVNNDNQVAMMFMSEVDLYKLPGGGMEDGELAEAAFLREIREETGYEAEVIKELGYVEEHKNRNGFLQYSYCFLAKARPGMGMASLTEAERQLGMSVQWLTITQAMDVMEKAVSDNDGNHSKLFMLMRDQIILKEAAKLLMGEGFS</sequence>
<dbReference type="PROSITE" id="PS00893">
    <property type="entry name" value="NUDIX_BOX"/>
    <property type="match status" value="1"/>
</dbReference>
<evidence type="ECO:0000256" key="2">
    <source>
        <dbReference type="ARBA" id="ARBA00022801"/>
    </source>
</evidence>
<dbReference type="InterPro" id="IPR020476">
    <property type="entry name" value="Nudix_hydrolase"/>
</dbReference>
<name>A0A1I2DF00_9BACL</name>
<dbReference type="PRINTS" id="PR00502">
    <property type="entry name" value="NUDIXFAMILY"/>
</dbReference>
<dbReference type="SUPFAM" id="SSF55811">
    <property type="entry name" value="Nudix"/>
    <property type="match status" value="1"/>
</dbReference>
<dbReference type="EMBL" id="FOMT01000004">
    <property type="protein sequence ID" value="SFE79126.1"/>
    <property type="molecule type" value="Genomic_DNA"/>
</dbReference>
<dbReference type="Gene3D" id="3.90.79.10">
    <property type="entry name" value="Nucleoside Triphosphate Pyrophosphohydrolase"/>
    <property type="match status" value="1"/>
</dbReference>
<evidence type="ECO:0000259" key="4">
    <source>
        <dbReference type="PROSITE" id="PS51462"/>
    </source>
</evidence>
<dbReference type="PROSITE" id="PS51462">
    <property type="entry name" value="NUDIX"/>
    <property type="match status" value="1"/>
</dbReference>
<organism evidence="5 6">
    <name type="scientific">Paenibacillus catalpae</name>
    <dbReference type="NCBI Taxonomy" id="1045775"/>
    <lineage>
        <taxon>Bacteria</taxon>
        <taxon>Bacillati</taxon>
        <taxon>Bacillota</taxon>
        <taxon>Bacilli</taxon>
        <taxon>Bacillales</taxon>
        <taxon>Paenibacillaceae</taxon>
        <taxon>Paenibacillus</taxon>
    </lineage>
</organism>
<evidence type="ECO:0000256" key="3">
    <source>
        <dbReference type="RuleBase" id="RU003476"/>
    </source>
</evidence>
<protein>
    <submittedName>
        <fullName evidence="5">8-oxo-dGTP diphosphatase</fullName>
    </submittedName>
</protein>
<keyword evidence="2 3" id="KW-0378">Hydrolase</keyword>
<proteinExistence type="inferred from homology"/>